<dbReference type="EnsemblPlants" id="TraesCS4D02G084100.1">
    <property type="protein sequence ID" value="TraesCS4D02G084100.1.cds1"/>
    <property type="gene ID" value="TraesCS4D02G084100"/>
</dbReference>
<dbReference type="Gramene" id="TraesARI4D03G02477180.1">
    <property type="protein sequence ID" value="TraesARI4D03G02477180.1.CDS1"/>
    <property type="gene ID" value="TraesARI4D03G02477180"/>
</dbReference>
<dbReference type="Gramene" id="TraesLDM4D03G02440680.1">
    <property type="protein sequence ID" value="TraesLDM4D03G02440680.1.CDS1"/>
    <property type="gene ID" value="TraesLDM4D03G02440680"/>
</dbReference>
<dbReference type="InterPro" id="IPR008974">
    <property type="entry name" value="TRAF-like"/>
</dbReference>
<dbReference type="Gramene" id="TraesNORUn03G04594510.1">
    <property type="protein sequence ID" value="TraesNORUn03G04594510.1.CDS1"/>
    <property type="gene ID" value="TraesNORUn03G04594510"/>
</dbReference>
<dbReference type="GO" id="GO:0016567">
    <property type="term" value="P:protein ubiquitination"/>
    <property type="evidence" value="ECO:0007669"/>
    <property type="project" value="InterPro"/>
</dbReference>
<sequence length="296" mass="33143">MGTTASRSSPAVKNTRIVTVPVAKYLEMTTVDTIDFCGNLWHVNVHPMGHLVCVMVTCVDKQDPYSASATDVSIEILDETGQHTMFHSEYGHMLVNMREMEASSCVDGDGALTVRWTLSVNQQSIEWPLGNLSASKVEPVDLEPAMVGNCTFTTNSFSKLKATLRSFECAYSKPFSVGGIVWFLKIYPNGYRPDEERMSMLLVHEDEDHEERVSVLLVRDDDDQPQRATTAQFNFEFDGVANYESIKMTHTFNDANYEVEYKLPPVNTAAEHDPLIIRCRLTVIGIETPSLLSSML</sequence>
<dbReference type="InterPro" id="IPR002083">
    <property type="entry name" value="MATH/TRAF_dom"/>
</dbReference>
<dbReference type="Gramene" id="TraesLAC4D03G02391930.1">
    <property type="protein sequence ID" value="TraesLAC4D03G02391930.1.CDS1"/>
    <property type="gene ID" value="TraesLAC4D03G02391930"/>
</dbReference>
<accession>A0A3B6JGS4</accession>
<dbReference type="Proteomes" id="UP000019116">
    <property type="component" value="Chromosome 4D"/>
</dbReference>
<proteinExistence type="predicted"/>
<evidence type="ECO:0000259" key="1">
    <source>
        <dbReference type="PROSITE" id="PS50144"/>
    </source>
</evidence>
<dbReference type="PANTHER" id="PTHR26379">
    <property type="entry name" value="BTB/POZ AND MATH DOMAIN-CONTAINING PROTEIN 1"/>
    <property type="match status" value="1"/>
</dbReference>
<evidence type="ECO:0000313" key="2">
    <source>
        <dbReference type="EnsemblPlants" id="TraesCS4D02G084100.1.cds1"/>
    </source>
</evidence>
<dbReference type="Gene3D" id="2.60.210.10">
    <property type="entry name" value="Apoptosis, Tumor Necrosis Factor Receptor Associated Protein 2, Chain A"/>
    <property type="match status" value="1"/>
</dbReference>
<dbReference type="OrthoDB" id="192247at2759"/>
<dbReference type="Gramene" id="TraesPARA_EIv1.0_1424710.1">
    <property type="protein sequence ID" value="TraesPARA_EIv1.0_1424710.1.CDS1"/>
    <property type="gene ID" value="TraesPARA_EIv1.0_1424710"/>
</dbReference>
<dbReference type="STRING" id="4565.A0A3B6JGS4"/>
<protein>
    <recommendedName>
        <fullName evidence="1">MATH domain-containing protein</fullName>
    </recommendedName>
</protein>
<dbReference type="Gramene" id="TraesMAC4D03G02436880.1">
    <property type="protein sequence ID" value="TraesMAC4D03G02436880.1.CDS1"/>
    <property type="gene ID" value="TraesMAC4D03G02436880"/>
</dbReference>
<dbReference type="Gramene" id="TraesROB_scaffold_062923_01G000100.1">
    <property type="protein sequence ID" value="TraesROB_scaffold_062923_01G000100.1"/>
    <property type="gene ID" value="TraesROB_scaffold_062923_01G000100"/>
</dbReference>
<dbReference type="SUPFAM" id="SSF49599">
    <property type="entry name" value="TRAF domain-like"/>
    <property type="match status" value="1"/>
</dbReference>
<dbReference type="Gramene" id="TraesSTA4D03G02433810.1">
    <property type="protein sequence ID" value="TraesSTA4D03G02433810.1.CDS1"/>
    <property type="gene ID" value="TraesSTA4D03G02433810"/>
</dbReference>
<dbReference type="InterPro" id="IPR045005">
    <property type="entry name" value="BPM1-6"/>
</dbReference>
<dbReference type="CDD" id="cd00121">
    <property type="entry name" value="MATH"/>
    <property type="match status" value="1"/>
</dbReference>
<organism evidence="2">
    <name type="scientific">Triticum aestivum</name>
    <name type="common">Wheat</name>
    <dbReference type="NCBI Taxonomy" id="4565"/>
    <lineage>
        <taxon>Eukaryota</taxon>
        <taxon>Viridiplantae</taxon>
        <taxon>Streptophyta</taxon>
        <taxon>Embryophyta</taxon>
        <taxon>Tracheophyta</taxon>
        <taxon>Spermatophyta</taxon>
        <taxon>Magnoliopsida</taxon>
        <taxon>Liliopsida</taxon>
        <taxon>Poales</taxon>
        <taxon>Poaceae</taxon>
        <taxon>BOP clade</taxon>
        <taxon>Pooideae</taxon>
        <taxon>Triticodae</taxon>
        <taxon>Triticeae</taxon>
        <taxon>Triticinae</taxon>
        <taxon>Triticum</taxon>
    </lineage>
</organism>
<dbReference type="Gramene" id="TraesCS4D02G084100.1">
    <property type="protein sequence ID" value="TraesCS4D02G084100.1.cds1"/>
    <property type="gene ID" value="TraesCS4D02G084100"/>
</dbReference>
<reference evidence="2" key="2">
    <citation type="submission" date="2018-10" db="UniProtKB">
        <authorList>
            <consortium name="EnsemblPlants"/>
        </authorList>
    </citation>
    <scope>IDENTIFICATION</scope>
</reference>
<dbReference type="PANTHER" id="PTHR26379:SF453">
    <property type="entry name" value="MATH DOMAIN-CONTAINING PROTEIN"/>
    <property type="match status" value="1"/>
</dbReference>
<feature type="domain" description="MATH" evidence="1">
    <location>
        <begin position="147"/>
        <end position="263"/>
    </location>
</feature>
<keyword evidence="3" id="KW-1185">Reference proteome</keyword>
<reference evidence="2" key="1">
    <citation type="submission" date="2018-08" db="EMBL/GenBank/DDBJ databases">
        <authorList>
            <person name="Rossello M."/>
        </authorList>
    </citation>
    <scope>NUCLEOTIDE SEQUENCE [LARGE SCALE GENOMIC DNA]</scope>
    <source>
        <strain evidence="2">cv. Chinese Spring</strain>
    </source>
</reference>
<dbReference type="Gramene" id="TraesCLE_scaffold_052606_01G000100.1">
    <property type="protein sequence ID" value="TraesCLE_scaffold_052606_01G000100.1"/>
    <property type="gene ID" value="TraesCLE_scaffold_052606_01G000100"/>
</dbReference>
<dbReference type="Gramene" id="TraesJUL4D03G02457510.1">
    <property type="protein sequence ID" value="TraesJUL4D03G02457510.1.CDS1"/>
    <property type="gene ID" value="TraesJUL4D03G02457510"/>
</dbReference>
<dbReference type="Gramene" id="TraesCS4D03G0162000.1">
    <property type="protein sequence ID" value="TraesCS4D03G0162000.1.CDS1"/>
    <property type="gene ID" value="TraesCS4D03G0162000"/>
</dbReference>
<dbReference type="Gramene" id="TraesCAD_scaffold_065463_01G000100.1">
    <property type="protein sequence ID" value="TraesCAD_scaffold_065463_01G000100.1"/>
    <property type="gene ID" value="TraesCAD_scaffold_065463_01G000100"/>
</dbReference>
<dbReference type="Gramene" id="TraesWEE_scaffold_065880_01G000100.1">
    <property type="protein sequence ID" value="TraesWEE_scaffold_065880_01G000100.1"/>
    <property type="gene ID" value="TraesWEE_scaffold_065880_01G000100"/>
</dbReference>
<name>A0A3B6JGS4_WHEAT</name>
<dbReference type="AlphaFoldDB" id="A0A3B6JGS4"/>
<dbReference type="Gramene" id="TraesSYM4D03G02465880.1">
    <property type="protein sequence ID" value="TraesSYM4D03G02465880.1.CDS1"/>
    <property type="gene ID" value="TraesSYM4D03G02465880"/>
</dbReference>
<dbReference type="PROSITE" id="PS50144">
    <property type="entry name" value="MATH"/>
    <property type="match status" value="1"/>
</dbReference>
<dbReference type="Gramene" id="TraesNOR4D03G02456520.1">
    <property type="protein sequence ID" value="TraesNOR4D03G02456520.1.CDS1"/>
    <property type="gene ID" value="TraesNOR4D03G02456520"/>
</dbReference>
<dbReference type="Gramene" id="TraesJAG4D03G02436030.1">
    <property type="protein sequence ID" value="TraesJAG4D03G02436030.1.CDS1"/>
    <property type="gene ID" value="TraesJAG4D03G02436030"/>
</dbReference>
<dbReference type="Gramene" id="TraesRN4D0100168300.1">
    <property type="protein sequence ID" value="TraesRN4D0100168300.1"/>
    <property type="gene ID" value="TraesRN4D0100168300"/>
</dbReference>
<evidence type="ECO:0000313" key="3">
    <source>
        <dbReference type="Proteomes" id="UP000019116"/>
    </source>
</evidence>